<dbReference type="RefSeq" id="WP_283753050.1">
    <property type="nucleotide sequence ID" value="NZ_JAQOSP010000052.1"/>
</dbReference>
<dbReference type="Proteomes" id="UP001235303">
    <property type="component" value="Unassembled WGS sequence"/>
</dbReference>
<keyword evidence="3" id="KW-1185">Reference proteome</keyword>
<organism evidence="2 3">
    <name type="scientific">Roseofilum acuticapitatum BLCC-M154</name>
    <dbReference type="NCBI Taxonomy" id="3022444"/>
    <lineage>
        <taxon>Bacteria</taxon>
        <taxon>Bacillati</taxon>
        <taxon>Cyanobacteriota</taxon>
        <taxon>Cyanophyceae</taxon>
        <taxon>Desertifilales</taxon>
        <taxon>Desertifilaceae</taxon>
        <taxon>Roseofilum</taxon>
        <taxon>Roseofilum acuticapitatum</taxon>
    </lineage>
</organism>
<keyword evidence="1" id="KW-0175">Coiled coil</keyword>
<comment type="caution">
    <text evidence="2">The sequence shown here is derived from an EMBL/GenBank/DDBJ whole genome shotgun (WGS) entry which is preliminary data.</text>
</comment>
<sequence>MNAYPLITCHLNPRSRSESKAQSDSGLEVGSPEFAAWILQHKKFKFHLHWQPLNYSVIYRITCYLRSDRSWYASKCIGGIFKQHELGKTKHLNTAKLIEAVQWLCPDPQMILPTLPPESEAPADPIVQTRKPKFNQALYYQLLLEIEDLQQQLEQLWQDNQKLKLDREQLWQQQSQSLKINQELQATIEHLIAEREEYQEQLKSLTQVVHELGTKLQSVNLKTNPRWYYANRYYQQLCDILNPVIENPKQSAED</sequence>
<reference evidence="2 3" key="1">
    <citation type="submission" date="2023-01" db="EMBL/GenBank/DDBJ databases">
        <title>Novel diversity within Roseofilum (Cyanobacteria; Desertifilaceae) from marine benthic mats with descriptions of four novel species.</title>
        <authorList>
            <person name="Wang Y."/>
            <person name="Berthold D.E."/>
            <person name="Hu J."/>
            <person name="Lefler F.W."/>
            <person name="Laughinghouse H.D. IV."/>
        </authorList>
    </citation>
    <scope>NUCLEOTIDE SEQUENCE [LARGE SCALE GENOMIC DNA]</scope>
    <source>
        <strain evidence="2 3">BLCC-M154</strain>
    </source>
</reference>
<accession>A0ABT7AQV0</accession>
<proteinExistence type="predicted"/>
<feature type="coiled-coil region" evidence="1">
    <location>
        <begin position="146"/>
        <end position="215"/>
    </location>
</feature>
<evidence type="ECO:0000256" key="1">
    <source>
        <dbReference type="SAM" id="Coils"/>
    </source>
</evidence>
<protein>
    <submittedName>
        <fullName evidence="2">Uncharacterized protein</fullName>
    </submittedName>
</protein>
<evidence type="ECO:0000313" key="3">
    <source>
        <dbReference type="Proteomes" id="UP001235303"/>
    </source>
</evidence>
<evidence type="ECO:0000313" key="2">
    <source>
        <dbReference type="EMBL" id="MDJ1169290.1"/>
    </source>
</evidence>
<dbReference type="EMBL" id="JAQOSP010000052">
    <property type="protein sequence ID" value="MDJ1169290.1"/>
    <property type="molecule type" value="Genomic_DNA"/>
</dbReference>
<name>A0ABT7AQV0_9CYAN</name>
<gene>
    <name evidence="2" type="ORF">PMG71_07620</name>
</gene>